<keyword evidence="3" id="KW-1185">Reference proteome</keyword>
<evidence type="ECO:0000313" key="2">
    <source>
        <dbReference type="EMBL" id="GAA4429481.1"/>
    </source>
</evidence>
<proteinExistence type="predicted"/>
<dbReference type="InterPro" id="IPR036388">
    <property type="entry name" value="WH-like_DNA-bd_sf"/>
</dbReference>
<dbReference type="Pfam" id="PF10400">
    <property type="entry name" value="Vir_act_alpha_C"/>
    <property type="match status" value="1"/>
</dbReference>
<dbReference type="Proteomes" id="UP001500622">
    <property type="component" value="Unassembled WGS sequence"/>
</dbReference>
<dbReference type="SUPFAM" id="SSF46785">
    <property type="entry name" value="Winged helix' DNA-binding domain"/>
    <property type="match status" value="1"/>
</dbReference>
<accession>A0ABP8LIA9</accession>
<organism evidence="2 3">
    <name type="scientific">Georgenia halophila</name>
    <dbReference type="NCBI Taxonomy" id="620889"/>
    <lineage>
        <taxon>Bacteria</taxon>
        <taxon>Bacillati</taxon>
        <taxon>Actinomycetota</taxon>
        <taxon>Actinomycetes</taxon>
        <taxon>Micrococcales</taxon>
        <taxon>Bogoriellaceae</taxon>
        <taxon>Georgenia</taxon>
    </lineage>
</organism>
<dbReference type="RefSeq" id="WP_345217255.1">
    <property type="nucleotide sequence ID" value="NZ_BAABGN010000012.1"/>
</dbReference>
<protein>
    <recommendedName>
        <fullName evidence="1">Transcription regulator PadR C-terminal domain-containing protein</fullName>
    </recommendedName>
</protein>
<gene>
    <name evidence="2" type="ORF">GCM10023169_31890</name>
</gene>
<evidence type="ECO:0000259" key="1">
    <source>
        <dbReference type="Pfam" id="PF10400"/>
    </source>
</evidence>
<dbReference type="InterPro" id="IPR018309">
    <property type="entry name" value="Tscrpt_reg_PadR_C"/>
</dbReference>
<name>A0ABP8LIA9_9MICO</name>
<evidence type="ECO:0000313" key="3">
    <source>
        <dbReference type="Proteomes" id="UP001500622"/>
    </source>
</evidence>
<dbReference type="EMBL" id="BAABGN010000012">
    <property type="protein sequence ID" value="GAA4429481.1"/>
    <property type="molecule type" value="Genomic_DNA"/>
</dbReference>
<reference evidence="3" key="1">
    <citation type="journal article" date="2019" name="Int. J. Syst. Evol. Microbiol.">
        <title>The Global Catalogue of Microorganisms (GCM) 10K type strain sequencing project: providing services to taxonomists for standard genome sequencing and annotation.</title>
        <authorList>
            <consortium name="The Broad Institute Genomics Platform"/>
            <consortium name="The Broad Institute Genome Sequencing Center for Infectious Disease"/>
            <person name="Wu L."/>
            <person name="Ma J."/>
        </authorList>
    </citation>
    <scope>NUCLEOTIDE SEQUENCE [LARGE SCALE GENOMIC DNA]</scope>
    <source>
        <strain evidence="3">JCM 17810</strain>
    </source>
</reference>
<comment type="caution">
    <text evidence="2">The sequence shown here is derived from an EMBL/GenBank/DDBJ whole genome shotgun (WGS) entry which is preliminary data.</text>
</comment>
<feature type="domain" description="Transcription regulator PadR C-terminal" evidence="1">
    <location>
        <begin position="104"/>
        <end position="170"/>
    </location>
</feature>
<sequence>MTKARLTPTSYALLGLMTFKEAADGVTGYELKQLADLTLRFYWVAPAMSQVYSELDRLADAALVAARPNGTATRRSTRYVITPDGEQALRSWLADEPAGFPVLKHPVALRLLMGDLSSAEDLRAMLVEHLEALATRRAELQAVRHSLEGREDMTYPAMVADWGLAYFDSEVQIVQDLERRIADEG</sequence>
<dbReference type="InterPro" id="IPR036390">
    <property type="entry name" value="WH_DNA-bd_sf"/>
</dbReference>
<dbReference type="Gene3D" id="1.10.10.10">
    <property type="entry name" value="Winged helix-like DNA-binding domain superfamily/Winged helix DNA-binding domain"/>
    <property type="match status" value="1"/>
</dbReference>